<feature type="domain" description="SUZ-C" evidence="5">
    <location>
        <begin position="101"/>
        <end position="156"/>
    </location>
</feature>
<organism evidence="6 7">
    <name type="scientific">Hypothenemus hampei</name>
    <name type="common">Coffee berry borer</name>
    <dbReference type="NCBI Taxonomy" id="57062"/>
    <lineage>
        <taxon>Eukaryota</taxon>
        <taxon>Metazoa</taxon>
        <taxon>Ecdysozoa</taxon>
        <taxon>Arthropoda</taxon>
        <taxon>Hexapoda</taxon>
        <taxon>Insecta</taxon>
        <taxon>Pterygota</taxon>
        <taxon>Neoptera</taxon>
        <taxon>Endopterygota</taxon>
        <taxon>Coleoptera</taxon>
        <taxon>Polyphaga</taxon>
        <taxon>Cucujiformia</taxon>
        <taxon>Curculionidae</taxon>
        <taxon>Scolytinae</taxon>
        <taxon>Hypothenemus</taxon>
    </lineage>
</organism>
<evidence type="ECO:0000313" key="7">
    <source>
        <dbReference type="Proteomes" id="UP001566132"/>
    </source>
</evidence>
<accession>A0ABD1E2U8</accession>
<feature type="region of interest" description="Disordered" evidence="3">
    <location>
        <begin position="79"/>
        <end position="101"/>
    </location>
</feature>
<dbReference type="Pfam" id="PF12752">
    <property type="entry name" value="SUZ"/>
    <property type="match status" value="1"/>
</dbReference>
<evidence type="ECO:0000256" key="2">
    <source>
        <dbReference type="ARBA" id="ARBA00044802"/>
    </source>
</evidence>
<dbReference type="PROSITE" id="PS51938">
    <property type="entry name" value="SUZ_C"/>
    <property type="match status" value="1"/>
</dbReference>
<protein>
    <recommendedName>
        <fullName evidence="2">SUZ RNA-binding domain-containing</fullName>
    </recommendedName>
</protein>
<gene>
    <name evidence="6" type="ORF">ABEB36_014695</name>
</gene>
<reference evidence="6 7" key="1">
    <citation type="submission" date="2024-05" db="EMBL/GenBank/DDBJ databases">
        <title>Genetic variation in Jamaican populations of the coffee berry borer (Hypothenemus hampei).</title>
        <authorList>
            <person name="Errbii M."/>
            <person name="Myrie A."/>
        </authorList>
    </citation>
    <scope>NUCLEOTIDE SEQUENCE [LARGE SCALE GENOMIC DNA]</scope>
    <source>
        <strain evidence="6">JA-Hopewell-2020-01-JO</strain>
        <tissue evidence="6">Whole body</tissue>
    </source>
</reference>
<feature type="region of interest" description="Disordered" evidence="3">
    <location>
        <begin position="137"/>
        <end position="156"/>
    </location>
</feature>
<dbReference type="PROSITE" id="PS51673">
    <property type="entry name" value="SUZ"/>
    <property type="match status" value="1"/>
</dbReference>
<evidence type="ECO:0000259" key="5">
    <source>
        <dbReference type="PROSITE" id="PS51938"/>
    </source>
</evidence>
<comment type="similarity">
    <text evidence="1">Belongs to the SZRD1 family.</text>
</comment>
<sequence>MGPTMAGKQQDENLEIDNWEEIEETDVLEKKFNQIIMPSLKTNSLNGNTSPIMVTLTGDDALRSQFVPPEPAVKILKRPMNGTQVSNDNKKAIPKKTLQQREQEYAEARLRILGEASSEKNEENKVCIAKPKPVESENIIRMPKGPDGTNGFGIRR</sequence>
<evidence type="ECO:0000259" key="4">
    <source>
        <dbReference type="PROSITE" id="PS51673"/>
    </source>
</evidence>
<name>A0ABD1E2U8_HYPHA</name>
<dbReference type="InterPro" id="IPR039228">
    <property type="entry name" value="SZRD1"/>
</dbReference>
<dbReference type="EMBL" id="JBDJPC010000013">
    <property type="protein sequence ID" value="KAL1488908.1"/>
    <property type="molecule type" value="Genomic_DNA"/>
</dbReference>
<proteinExistence type="inferred from homology"/>
<dbReference type="PANTHER" id="PTHR31796:SF2">
    <property type="entry name" value="SUZ DOMAIN-CONTAINING PROTEIN 1"/>
    <property type="match status" value="1"/>
</dbReference>
<keyword evidence="7" id="KW-1185">Reference proteome</keyword>
<feature type="domain" description="SUZ" evidence="4">
    <location>
        <begin position="48"/>
        <end position="117"/>
    </location>
</feature>
<evidence type="ECO:0000256" key="3">
    <source>
        <dbReference type="SAM" id="MobiDB-lite"/>
    </source>
</evidence>
<dbReference type="AlphaFoldDB" id="A0ABD1E2U8"/>
<evidence type="ECO:0000256" key="1">
    <source>
        <dbReference type="ARBA" id="ARBA00007124"/>
    </source>
</evidence>
<dbReference type="InterPro" id="IPR024642">
    <property type="entry name" value="SUZ-C"/>
</dbReference>
<evidence type="ECO:0000313" key="6">
    <source>
        <dbReference type="EMBL" id="KAL1488908.1"/>
    </source>
</evidence>
<dbReference type="PANTHER" id="PTHR31796">
    <property type="entry name" value="SUZ DOMAIN-CONTAINING PROTEIN 1"/>
    <property type="match status" value="1"/>
</dbReference>
<dbReference type="InterPro" id="IPR024771">
    <property type="entry name" value="SUZ"/>
</dbReference>
<comment type="caution">
    <text evidence="6">The sequence shown here is derived from an EMBL/GenBank/DDBJ whole genome shotgun (WGS) entry which is preliminary data.</text>
</comment>
<dbReference type="Pfam" id="PF12901">
    <property type="entry name" value="SUZ-C"/>
    <property type="match status" value="1"/>
</dbReference>
<dbReference type="Proteomes" id="UP001566132">
    <property type="component" value="Unassembled WGS sequence"/>
</dbReference>